<evidence type="ECO:0000313" key="2">
    <source>
        <dbReference type="Proteomes" id="UP000821845"/>
    </source>
</evidence>
<evidence type="ECO:0000313" key="1">
    <source>
        <dbReference type="EMBL" id="KAH6936149.1"/>
    </source>
</evidence>
<name>A0ACB7SQE9_HYAAI</name>
<organism evidence="1 2">
    <name type="scientific">Hyalomma asiaticum</name>
    <name type="common">Tick</name>
    <dbReference type="NCBI Taxonomy" id="266040"/>
    <lineage>
        <taxon>Eukaryota</taxon>
        <taxon>Metazoa</taxon>
        <taxon>Ecdysozoa</taxon>
        <taxon>Arthropoda</taxon>
        <taxon>Chelicerata</taxon>
        <taxon>Arachnida</taxon>
        <taxon>Acari</taxon>
        <taxon>Parasitiformes</taxon>
        <taxon>Ixodida</taxon>
        <taxon>Ixodoidea</taxon>
        <taxon>Ixodidae</taxon>
        <taxon>Hyalomminae</taxon>
        <taxon>Hyalomma</taxon>
    </lineage>
</organism>
<accession>A0ACB7SQE9</accession>
<reference evidence="1" key="1">
    <citation type="submission" date="2020-05" db="EMBL/GenBank/DDBJ databases">
        <title>Large-scale comparative analyses of tick genomes elucidate their genetic diversity and vector capacities.</title>
        <authorList>
            <person name="Jia N."/>
            <person name="Wang J."/>
            <person name="Shi W."/>
            <person name="Du L."/>
            <person name="Sun Y."/>
            <person name="Zhan W."/>
            <person name="Jiang J."/>
            <person name="Wang Q."/>
            <person name="Zhang B."/>
            <person name="Ji P."/>
            <person name="Sakyi L.B."/>
            <person name="Cui X."/>
            <person name="Yuan T."/>
            <person name="Jiang B."/>
            <person name="Yang W."/>
            <person name="Lam T.T.-Y."/>
            <person name="Chang Q."/>
            <person name="Ding S."/>
            <person name="Wang X."/>
            <person name="Zhu J."/>
            <person name="Ruan X."/>
            <person name="Zhao L."/>
            <person name="Wei J."/>
            <person name="Que T."/>
            <person name="Du C."/>
            <person name="Cheng J."/>
            <person name="Dai P."/>
            <person name="Han X."/>
            <person name="Huang E."/>
            <person name="Gao Y."/>
            <person name="Liu J."/>
            <person name="Shao H."/>
            <person name="Ye R."/>
            <person name="Li L."/>
            <person name="Wei W."/>
            <person name="Wang X."/>
            <person name="Wang C."/>
            <person name="Yang T."/>
            <person name="Huo Q."/>
            <person name="Li W."/>
            <person name="Guo W."/>
            <person name="Chen H."/>
            <person name="Zhou L."/>
            <person name="Ni X."/>
            <person name="Tian J."/>
            <person name="Zhou Y."/>
            <person name="Sheng Y."/>
            <person name="Liu T."/>
            <person name="Pan Y."/>
            <person name="Xia L."/>
            <person name="Li J."/>
            <person name="Zhao F."/>
            <person name="Cao W."/>
        </authorList>
    </citation>
    <scope>NUCLEOTIDE SEQUENCE</scope>
    <source>
        <strain evidence="1">Hyas-2018</strain>
    </source>
</reference>
<keyword evidence="2" id="KW-1185">Reference proteome</keyword>
<proteinExistence type="predicted"/>
<comment type="caution">
    <text evidence="1">The sequence shown here is derived from an EMBL/GenBank/DDBJ whole genome shotgun (WGS) entry which is preliminary data.</text>
</comment>
<sequence length="130" mass="14277">MAELPQYFLRSTTSGNDAITDGEVAGPAFDEPESSRDRSSALTGEPLRIRRDTAVVAAAPSPMTVGPKAKSLIISVPTTLFLRHWSIEQMEELFPASIDEEELIDPHRGGSDDPHEELAQHVIDRLFPPQ</sequence>
<gene>
    <name evidence="1" type="ORF">HPB50_014180</name>
</gene>
<dbReference type="EMBL" id="CM023483">
    <property type="protein sequence ID" value="KAH6936149.1"/>
    <property type="molecule type" value="Genomic_DNA"/>
</dbReference>
<dbReference type="Proteomes" id="UP000821845">
    <property type="component" value="Chromosome 3"/>
</dbReference>
<protein>
    <submittedName>
        <fullName evidence="1">Uncharacterized protein</fullName>
    </submittedName>
</protein>